<accession>A0A9N8VD56</accession>
<proteinExistence type="predicted"/>
<evidence type="ECO:0000313" key="3">
    <source>
        <dbReference type="Proteomes" id="UP000789570"/>
    </source>
</evidence>
<dbReference type="OrthoDB" id="5590091at2759"/>
<evidence type="ECO:0000313" key="2">
    <source>
        <dbReference type="EMBL" id="CAG8448936.1"/>
    </source>
</evidence>
<comment type="caution">
    <text evidence="2">The sequence shown here is derived from an EMBL/GenBank/DDBJ whole genome shotgun (WGS) entry which is preliminary data.</text>
</comment>
<sequence length="330" mass="37320">MEHSLLTAVFQQLSLNQRPDYMIPLLMPASTEYDIDMLHECQEYNSSHDSPANKEAVSTEGEDDDLDYEDATNELYVTPSNFETTINDPYISAFIEELLQDEIDGFVASFQKICYFNGADAYAVPHRGNHIQPASVNIAHIVEWWLTEKLSHTGETIPILEESPQTSAESIMFKLREVASALNGMAKVLINIRAGHVYSLHMIGDEIVMAPNYERFFQQFPLFVNVSIKVQEHLPSARHNPCQVLVAVEHVTMKDQTAIENRVPCKFSQHYHQSFEESFTTTRTNSSPDGQTFCLLEEVATNLNEMCYPSPALPESGKMEPILSPIIVRD</sequence>
<feature type="region of interest" description="Disordered" evidence="1">
    <location>
        <begin position="45"/>
        <end position="66"/>
    </location>
</feature>
<dbReference type="EMBL" id="CAJVPQ010000129">
    <property type="protein sequence ID" value="CAG8448936.1"/>
    <property type="molecule type" value="Genomic_DNA"/>
</dbReference>
<reference evidence="2" key="1">
    <citation type="submission" date="2021-06" db="EMBL/GenBank/DDBJ databases">
        <authorList>
            <person name="Kallberg Y."/>
            <person name="Tangrot J."/>
            <person name="Rosling A."/>
        </authorList>
    </citation>
    <scope>NUCLEOTIDE SEQUENCE</scope>
    <source>
        <strain evidence="2">UK204</strain>
    </source>
</reference>
<evidence type="ECO:0000256" key="1">
    <source>
        <dbReference type="SAM" id="MobiDB-lite"/>
    </source>
</evidence>
<protein>
    <submittedName>
        <fullName evidence="2">15603_t:CDS:1</fullName>
    </submittedName>
</protein>
<keyword evidence="3" id="KW-1185">Reference proteome</keyword>
<organism evidence="2 3">
    <name type="scientific">Funneliformis caledonium</name>
    <dbReference type="NCBI Taxonomy" id="1117310"/>
    <lineage>
        <taxon>Eukaryota</taxon>
        <taxon>Fungi</taxon>
        <taxon>Fungi incertae sedis</taxon>
        <taxon>Mucoromycota</taxon>
        <taxon>Glomeromycotina</taxon>
        <taxon>Glomeromycetes</taxon>
        <taxon>Glomerales</taxon>
        <taxon>Glomeraceae</taxon>
        <taxon>Funneliformis</taxon>
    </lineage>
</organism>
<dbReference type="AlphaFoldDB" id="A0A9N8VD56"/>
<name>A0A9N8VD56_9GLOM</name>
<gene>
    <name evidence="2" type="ORF">FCALED_LOCUS1099</name>
</gene>
<dbReference type="Proteomes" id="UP000789570">
    <property type="component" value="Unassembled WGS sequence"/>
</dbReference>